<keyword evidence="1" id="KW-0378">Hydrolase</keyword>
<dbReference type="Pfam" id="PF04371">
    <property type="entry name" value="PAD_porph"/>
    <property type="match status" value="1"/>
</dbReference>
<dbReference type="InterPro" id="IPR007466">
    <property type="entry name" value="Peptidyl-Arg-deiminase_porph"/>
</dbReference>
<evidence type="ECO:0000256" key="1">
    <source>
        <dbReference type="ARBA" id="ARBA00022801"/>
    </source>
</evidence>
<dbReference type="Gene3D" id="3.75.10.10">
    <property type="entry name" value="L-arginine/glycine Amidinotransferase, Chain A"/>
    <property type="match status" value="1"/>
</dbReference>
<dbReference type="GO" id="GO:0009446">
    <property type="term" value="P:putrescine biosynthetic process"/>
    <property type="evidence" value="ECO:0007669"/>
    <property type="project" value="InterPro"/>
</dbReference>
<evidence type="ECO:0000313" key="2">
    <source>
        <dbReference type="EMBL" id="OGG51434.1"/>
    </source>
</evidence>
<dbReference type="GO" id="GO:0047632">
    <property type="term" value="F:agmatine deiminase activity"/>
    <property type="evidence" value="ECO:0007669"/>
    <property type="project" value="TreeGrafter"/>
</dbReference>
<reference evidence="2 3" key="1">
    <citation type="journal article" date="2016" name="Nat. Commun.">
        <title>Thousands of microbial genomes shed light on interconnected biogeochemical processes in an aquifer system.</title>
        <authorList>
            <person name="Anantharaman K."/>
            <person name="Brown C.T."/>
            <person name="Hug L.A."/>
            <person name="Sharon I."/>
            <person name="Castelle C.J."/>
            <person name="Probst A.J."/>
            <person name="Thomas B.C."/>
            <person name="Singh A."/>
            <person name="Wilkins M.J."/>
            <person name="Karaoz U."/>
            <person name="Brodie E.L."/>
            <person name="Williams K.H."/>
            <person name="Hubbard S.S."/>
            <person name="Banfield J.F."/>
        </authorList>
    </citation>
    <scope>NUCLEOTIDE SEQUENCE [LARGE SCALE GENOMIC DNA]</scope>
    <source>
        <strain evidence="3">RIFCSPLOWO2_12_FULL_64_10</strain>
    </source>
</reference>
<proteinExistence type="predicted"/>
<sequence length="353" mass="40062">MTDTPARLGYRMPAEWDPHAATWVAWPHNRDDWPGKFGPIPWVYVEIVRHLHRVERVRILAQDARTERRASSLLVRGGVDLSRVDFFRFPTDRAWTRDFGPIFVKRDGEVAATNWGFNAWAKYPDWRRDDRVPDLIGRALRLREWRPTAMVKGRRRRVALEGGSVDVNGRGTLLTTEECLLSPVQARNPGLTRRGVERVLADYLGVRKTLWLRRGIVGDDTHGHVDDLARFANPTTVVIASEDDPADENYEPLRENLRLLRGMTDQDGRRLRVVTLPMPDPVVFDGQRLPASYANFYVANGLVLAPTFNDAKDRVALSVLAGLFPGRRVVGIHAVDLVWGLGTLHCMTQQEPA</sequence>
<dbReference type="PANTHER" id="PTHR31377:SF0">
    <property type="entry name" value="AGMATINE DEIMINASE-RELATED"/>
    <property type="match status" value="1"/>
</dbReference>
<dbReference type="Proteomes" id="UP000178606">
    <property type="component" value="Unassembled WGS sequence"/>
</dbReference>
<dbReference type="EMBL" id="MFKF01000184">
    <property type="protein sequence ID" value="OGG51434.1"/>
    <property type="molecule type" value="Genomic_DNA"/>
</dbReference>
<protein>
    <submittedName>
        <fullName evidence="2">Agmatine deiminase</fullName>
    </submittedName>
</protein>
<evidence type="ECO:0000313" key="3">
    <source>
        <dbReference type="Proteomes" id="UP000178606"/>
    </source>
</evidence>
<dbReference type="PANTHER" id="PTHR31377">
    <property type="entry name" value="AGMATINE DEIMINASE-RELATED"/>
    <property type="match status" value="1"/>
</dbReference>
<dbReference type="SUPFAM" id="SSF55909">
    <property type="entry name" value="Pentein"/>
    <property type="match status" value="1"/>
</dbReference>
<accession>A0A1F6CQL8</accession>
<gene>
    <name evidence="2" type="ORF">A3F84_26665</name>
</gene>
<comment type="caution">
    <text evidence="2">The sequence shown here is derived from an EMBL/GenBank/DDBJ whole genome shotgun (WGS) entry which is preliminary data.</text>
</comment>
<dbReference type="AlphaFoldDB" id="A0A1F6CQL8"/>
<dbReference type="GO" id="GO:0004668">
    <property type="term" value="F:protein-arginine deiminase activity"/>
    <property type="evidence" value="ECO:0007669"/>
    <property type="project" value="InterPro"/>
</dbReference>
<organism evidence="2 3">
    <name type="scientific">Handelsmanbacteria sp. (strain RIFCSPLOWO2_12_FULL_64_10)</name>
    <dbReference type="NCBI Taxonomy" id="1817868"/>
    <lineage>
        <taxon>Bacteria</taxon>
        <taxon>Candidatus Handelsmaniibacteriota</taxon>
    </lineage>
</organism>
<name>A0A1F6CQL8_HANXR</name>